<evidence type="ECO:0000313" key="5">
    <source>
        <dbReference type="Proteomes" id="UP000593567"/>
    </source>
</evidence>
<organism evidence="4 5">
    <name type="scientific">Bugula neritina</name>
    <name type="common">Brown bryozoan</name>
    <name type="synonym">Sertularia neritina</name>
    <dbReference type="NCBI Taxonomy" id="10212"/>
    <lineage>
        <taxon>Eukaryota</taxon>
        <taxon>Metazoa</taxon>
        <taxon>Spiralia</taxon>
        <taxon>Lophotrochozoa</taxon>
        <taxon>Bryozoa</taxon>
        <taxon>Gymnolaemata</taxon>
        <taxon>Cheilostomatida</taxon>
        <taxon>Flustrina</taxon>
        <taxon>Buguloidea</taxon>
        <taxon>Bugulidae</taxon>
        <taxon>Bugula</taxon>
    </lineage>
</organism>
<evidence type="ECO:0000259" key="2">
    <source>
        <dbReference type="Pfam" id="PF08336"/>
    </source>
</evidence>
<keyword evidence="1" id="KW-0732">Signal</keyword>
<keyword evidence="5" id="KW-1185">Reference proteome</keyword>
<feature type="chain" id="PRO_5029655806" evidence="1">
    <location>
        <begin position="21"/>
        <end position="314"/>
    </location>
</feature>
<dbReference type="EMBL" id="VXIV02001464">
    <property type="protein sequence ID" value="KAF6032992.1"/>
    <property type="molecule type" value="Genomic_DNA"/>
</dbReference>
<protein>
    <submittedName>
        <fullName evidence="4">P4HA2</fullName>
    </submittedName>
</protein>
<proteinExistence type="predicted"/>
<dbReference type="GO" id="GO:0005783">
    <property type="term" value="C:endoplasmic reticulum"/>
    <property type="evidence" value="ECO:0007669"/>
    <property type="project" value="InterPro"/>
</dbReference>
<dbReference type="OrthoDB" id="420380at2759"/>
<gene>
    <name evidence="4" type="ORF">EB796_008694</name>
</gene>
<dbReference type="Pfam" id="PF23558">
    <property type="entry name" value="TPR_P4H"/>
    <property type="match status" value="1"/>
</dbReference>
<comment type="caution">
    <text evidence="4">The sequence shown here is derived from an EMBL/GenBank/DDBJ whole genome shotgun (WGS) entry which is preliminary data.</text>
</comment>
<dbReference type="Gene3D" id="1.25.40.10">
    <property type="entry name" value="Tetratricopeptide repeat domain"/>
    <property type="match status" value="1"/>
</dbReference>
<dbReference type="AlphaFoldDB" id="A0A7J7K2Y4"/>
<reference evidence="4" key="1">
    <citation type="submission" date="2020-06" db="EMBL/GenBank/DDBJ databases">
        <title>Draft genome of Bugula neritina, a colonial animal packing powerful symbionts and potential medicines.</title>
        <authorList>
            <person name="Rayko M."/>
        </authorList>
    </citation>
    <scope>NUCLEOTIDE SEQUENCE [LARGE SCALE GENOMIC DNA]</scope>
    <source>
        <strain evidence="4">Kwan_BN1</strain>
    </source>
</reference>
<feature type="domain" description="Prolyl 4-hydroxylase N-terminal" evidence="2">
    <location>
        <begin position="26"/>
        <end position="157"/>
    </location>
</feature>
<dbReference type="InterPro" id="IPR011990">
    <property type="entry name" value="TPR-like_helical_dom_sf"/>
</dbReference>
<feature type="domain" description="Prolyl 4-hydroxylase peptide-substrate-binding" evidence="3">
    <location>
        <begin position="168"/>
        <end position="249"/>
    </location>
</feature>
<evidence type="ECO:0000256" key="1">
    <source>
        <dbReference type="SAM" id="SignalP"/>
    </source>
</evidence>
<dbReference type="Proteomes" id="UP000593567">
    <property type="component" value="Unassembled WGS sequence"/>
</dbReference>
<dbReference type="InterPro" id="IPR013547">
    <property type="entry name" value="P4H_N"/>
</dbReference>
<dbReference type="InterPro" id="IPR059068">
    <property type="entry name" value="TPR_P4H"/>
</dbReference>
<name>A0A7J7K2Y4_BUGNE</name>
<evidence type="ECO:0000259" key="3">
    <source>
        <dbReference type="Pfam" id="PF23558"/>
    </source>
</evidence>
<evidence type="ECO:0000313" key="4">
    <source>
        <dbReference type="EMBL" id="KAF6032992.1"/>
    </source>
</evidence>
<dbReference type="GO" id="GO:0004656">
    <property type="term" value="F:procollagen-proline 4-dioxygenase activity"/>
    <property type="evidence" value="ECO:0007669"/>
    <property type="project" value="InterPro"/>
</dbReference>
<dbReference type="Gene3D" id="6.10.140.1460">
    <property type="match status" value="1"/>
</dbReference>
<dbReference type="Pfam" id="PF08336">
    <property type="entry name" value="P4Ha_N"/>
    <property type="match status" value="1"/>
</dbReference>
<feature type="signal peptide" evidence="1">
    <location>
        <begin position="1"/>
        <end position="20"/>
    </location>
</feature>
<sequence length="314" mass="35209">MKSILVTALLLAIALQVCNGEIFSALATLKKALYIEKNLANHLRSYVSLIADADRAQKVSQLATEYDRIADESLKDPETYLANPINAYMLCKRFTTELQAVQDLLGTPALQAAFEEQLSLYKHEMPTTEDFEGVIDAILRLQDTYEISSGQFVDGSFSKASNSPRMTASDCFEIGRYAYENGDKYHALMWLMESLASLELEGDKHSVDTILLHDYLIYAADDQGNPRHALNHAKALLQLSPTSPKTISRINNVINWLNKEILEDNEVLISQGQPIPSQFALPPVKNKRLMKRATTQEFKNYESLCRGEDVVVSD</sequence>
<accession>A0A7J7K2Y4</accession>